<dbReference type="GO" id="GO:0005525">
    <property type="term" value="F:GTP binding"/>
    <property type="evidence" value="ECO:0007669"/>
    <property type="project" value="InterPro"/>
</dbReference>
<accession>T1ANN1</accession>
<dbReference type="InterPro" id="IPR005225">
    <property type="entry name" value="Small_GTP-bd"/>
</dbReference>
<evidence type="ECO:0000259" key="2">
    <source>
        <dbReference type="Pfam" id="PF01926"/>
    </source>
</evidence>
<comment type="similarity">
    <text evidence="1">Belongs to the TRAFAC class TrmE-Era-EngA-EngB-Septin-like GTPase superfamily. Era GTPase family.</text>
</comment>
<dbReference type="PANTHER" id="PTHR42698">
    <property type="entry name" value="GTPASE ERA"/>
    <property type="match status" value="1"/>
</dbReference>
<dbReference type="GO" id="GO:0000028">
    <property type="term" value="P:ribosomal small subunit assembly"/>
    <property type="evidence" value="ECO:0007669"/>
    <property type="project" value="TreeGrafter"/>
</dbReference>
<reference evidence="3" key="1">
    <citation type="submission" date="2013-08" db="EMBL/GenBank/DDBJ databases">
        <authorList>
            <person name="Mendez C."/>
            <person name="Richter M."/>
            <person name="Ferrer M."/>
            <person name="Sanchez J."/>
        </authorList>
    </citation>
    <scope>NUCLEOTIDE SEQUENCE</scope>
</reference>
<protein>
    <submittedName>
        <fullName evidence="3">GTP-binding protein, HSR1-related domain protein</fullName>
    </submittedName>
</protein>
<name>T1ANN1_9ZZZZ</name>
<dbReference type="NCBIfam" id="TIGR00231">
    <property type="entry name" value="small_GTP"/>
    <property type="match status" value="1"/>
</dbReference>
<proteinExistence type="inferred from homology"/>
<reference evidence="3" key="2">
    <citation type="journal article" date="2014" name="ISME J.">
        <title>Microbial stratification in low pH oxic and suboxic macroscopic growths along an acid mine drainage.</title>
        <authorList>
            <person name="Mendez-Garcia C."/>
            <person name="Mesa V."/>
            <person name="Sprenger R.R."/>
            <person name="Richter M."/>
            <person name="Diez M.S."/>
            <person name="Solano J."/>
            <person name="Bargiela R."/>
            <person name="Golyshina O.V."/>
            <person name="Manteca A."/>
            <person name="Ramos J.L."/>
            <person name="Gallego J.R."/>
            <person name="Llorente I."/>
            <person name="Martins Dos Santos V.A."/>
            <person name="Jensen O.N."/>
            <person name="Pelaez A.I."/>
            <person name="Sanchez J."/>
            <person name="Ferrer M."/>
        </authorList>
    </citation>
    <scope>NUCLEOTIDE SEQUENCE</scope>
</reference>
<dbReference type="InterPro" id="IPR006073">
    <property type="entry name" value="GTP-bd"/>
</dbReference>
<dbReference type="InterPro" id="IPR005662">
    <property type="entry name" value="GTPase_Era-like"/>
</dbReference>
<feature type="domain" description="G" evidence="2">
    <location>
        <begin position="10"/>
        <end position="51"/>
    </location>
</feature>
<dbReference type="GO" id="GO:0043024">
    <property type="term" value="F:ribosomal small subunit binding"/>
    <property type="evidence" value="ECO:0007669"/>
    <property type="project" value="TreeGrafter"/>
</dbReference>
<dbReference type="AlphaFoldDB" id="T1ANN1"/>
<dbReference type="InterPro" id="IPR027417">
    <property type="entry name" value="P-loop_NTPase"/>
</dbReference>
<dbReference type="Gene3D" id="3.40.50.300">
    <property type="entry name" value="P-loop containing nucleotide triphosphate hydrolases"/>
    <property type="match status" value="1"/>
</dbReference>
<sequence length="53" mass="5565">MSANVGRCGRVALVGRPNVGKSTLLNALLGTHLSIVSPKPQTTRHRILGVCTL</sequence>
<evidence type="ECO:0000256" key="1">
    <source>
        <dbReference type="ARBA" id="ARBA00007921"/>
    </source>
</evidence>
<evidence type="ECO:0000313" key="3">
    <source>
        <dbReference type="EMBL" id="EQD58083.1"/>
    </source>
</evidence>
<dbReference type="GO" id="GO:0019843">
    <property type="term" value="F:rRNA binding"/>
    <property type="evidence" value="ECO:0007669"/>
    <property type="project" value="TreeGrafter"/>
</dbReference>
<dbReference type="SUPFAM" id="SSF52540">
    <property type="entry name" value="P-loop containing nucleoside triphosphate hydrolases"/>
    <property type="match status" value="1"/>
</dbReference>
<organism evidence="3">
    <name type="scientific">mine drainage metagenome</name>
    <dbReference type="NCBI Taxonomy" id="410659"/>
    <lineage>
        <taxon>unclassified sequences</taxon>
        <taxon>metagenomes</taxon>
        <taxon>ecological metagenomes</taxon>
    </lineage>
</organism>
<comment type="caution">
    <text evidence="3">The sequence shown here is derived from an EMBL/GenBank/DDBJ whole genome shotgun (WGS) entry which is preliminary data.</text>
</comment>
<dbReference type="Pfam" id="PF01926">
    <property type="entry name" value="MMR_HSR1"/>
    <property type="match status" value="1"/>
</dbReference>
<dbReference type="PANTHER" id="PTHR42698:SF1">
    <property type="entry name" value="GTPASE ERA, MITOCHONDRIAL"/>
    <property type="match status" value="1"/>
</dbReference>
<feature type="non-terminal residue" evidence="3">
    <location>
        <position position="53"/>
    </location>
</feature>
<dbReference type="EMBL" id="AUZZ01003051">
    <property type="protein sequence ID" value="EQD58083.1"/>
    <property type="molecule type" value="Genomic_DNA"/>
</dbReference>
<gene>
    <name evidence="3" type="ORF">B2A_04535</name>
</gene>